<evidence type="ECO:0000256" key="1">
    <source>
        <dbReference type="ARBA" id="ARBA00023054"/>
    </source>
</evidence>
<keyword evidence="3" id="KW-0812">Transmembrane</keyword>
<keyword evidence="4" id="KW-0732">Signal</keyword>
<protein>
    <recommendedName>
        <fullName evidence="5">PAS domain-containing protein</fullName>
    </recommendedName>
</protein>
<dbReference type="InterPro" id="IPR036890">
    <property type="entry name" value="HATPase_C_sf"/>
</dbReference>
<evidence type="ECO:0000259" key="5">
    <source>
        <dbReference type="PROSITE" id="PS50112"/>
    </source>
</evidence>
<dbReference type="SUPFAM" id="SSF55785">
    <property type="entry name" value="PYP-like sensor domain (PAS domain)"/>
    <property type="match status" value="3"/>
</dbReference>
<dbReference type="PANTHER" id="PTHR23160">
    <property type="entry name" value="SYNAPTONEMAL COMPLEX PROTEIN-RELATED"/>
    <property type="match status" value="1"/>
</dbReference>
<dbReference type="PROSITE" id="PS50112">
    <property type="entry name" value="PAS"/>
    <property type="match status" value="2"/>
</dbReference>
<reference evidence="6 7" key="1">
    <citation type="submission" date="2019-04" db="EMBL/GenBank/DDBJ databases">
        <authorList>
            <person name="Van Vliet M D."/>
        </authorList>
    </citation>
    <scope>NUCLEOTIDE SEQUENCE [LARGE SCALE GENOMIC DNA]</scope>
    <source>
        <strain evidence="6 7">F1</strain>
    </source>
</reference>
<keyword evidence="7" id="KW-1185">Reference proteome</keyword>
<dbReference type="InterPro" id="IPR035965">
    <property type="entry name" value="PAS-like_dom_sf"/>
</dbReference>
<dbReference type="Pfam" id="PF00989">
    <property type="entry name" value="PAS"/>
    <property type="match status" value="1"/>
</dbReference>
<keyword evidence="3" id="KW-1133">Transmembrane helix</keyword>
<evidence type="ECO:0000313" key="6">
    <source>
        <dbReference type="EMBL" id="VGO11610.1"/>
    </source>
</evidence>
<sequence>MKSEAMSWKRKSLLFGLVALPTAAFAQTTLANMLPVEMSLTSYLIIGFMLIISIVMFFLFQRRFHTASLQLKDVTSELGSTRKRLVESNQQLELSKHELKSTADRYQNILFDAHVGMFQMDVFGKCTYINTSLQEMSGLYPKKALKEGLASAIHPDDREAFQTAWNSFVENNGTFNEVFRFRQAKERDVHVSCRANKIFNEKKEVESFIGWVTDVTQFHEAQLAEQAATARYEHFVAETIEGFYQLAPKTPIALSSSPDKMAEAIMENVVLADCNDTFAAMYGAKPKDLLGKSINELKDGVGAFRNNETIRAFVEDGYKSIDLESIRQDLSGNRINLTNNIVGIIEDKKLVGIWGSHRNISMQKREKAELSSRVEFMHRILNSLPADVHVKDTRCRYLYASKKLADRTGIPQEEWIGKTIFEVMPATPRDHDQSAIDTMKSGKLFRSERPYEARAKSGWMETVQIPLVSTEGLVEGVVGLSLDVSERKKKEEEYHHYRGELEKQLKHAKGELAQSRIDYGKSTTSLSETIQKLKVAEAEKSNREHEFKQHLSERKRAEEALRRSEQVLLARQEQLEEQLAKRLAELDAETDKRKKWEELLSIKEDELRKAEDNHKQICEHYEHETNLREQAEARLGASQNALEKVRRELNELSSAREQEIEQLTETNKTEFDAEHTARTKAEKQLAKTKEFLESTQEQVKRMTEQHAEELELEVGERKAAAEKLIQSMEELDALRQQFSQRLEQETKSIKQELAKKQIREKALRQHEKDLEGRIKELEDSLNLKAREYAEQIQAREGAEVEKQQIEQKMEQLTKRQQSLVDRQTQKLHLNIAEIRLDEVKLRKRAGDLEQQKEALEETLQQRDAELEQMRRHIQTVEATLTETQASLKQLSTDQSKVIAKETEELQRQLMFMEKAKEELKTQLAEVNDEKNDVEKNLELRNEDLTKAAREYRKVVDAYKAAQDKFKQQSEGQDAFVAKKTETLKKELEQLRKSEKERSAKEQQLERRVATQQEEVNKLIEDLKAETGFRQDAENALRELQVAFEASQENADGLVLEQTRNLTKQVEEYRQNETTIMQQLEDAEQTIGQRDQALASLKEEREQAAEQMTEIEKKLASIKLEHQAELKKSLAEVQEISRRNSTLVDELNDTVQTALNPVVKSTVILEQADNLTHEQKGNLANANHSCRSLIDMMNYRAELTHLADGSDDVNPTPCDLHGLMAEVDRQFCHRVETKKLFFAVSFAQYQAANNVPKYVTTDGQKLRKVMSILLGYALEQTKKGRIGLHATRKSADSNGMNIAFELTYTPTEARDDLLSDIFESEAEGVIDMKYGLTLARRYIGMLGGEAKLEYRDAGITALSVVFPFERSGSNIVMPSKENEEQAGAA</sequence>
<feature type="domain" description="PAS" evidence="5">
    <location>
        <begin position="102"/>
        <end position="172"/>
    </location>
</feature>
<feature type="coiled-coil region" evidence="2">
    <location>
        <begin position="547"/>
        <end position="1138"/>
    </location>
</feature>
<gene>
    <name evidence="6" type="ORF">PDESU_00155</name>
</gene>
<evidence type="ECO:0000256" key="3">
    <source>
        <dbReference type="SAM" id="Phobius"/>
    </source>
</evidence>
<dbReference type="EMBL" id="CAAHFG010000001">
    <property type="protein sequence ID" value="VGO11610.1"/>
    <property type="molecule type" value="Genomic_DNA"/>
</dbReference>
<feature type="domain" description="PAS" evidence="5">
    <location>
        <begin position="373"/>
        <end position="443"/>
    </location>
</feature>
<dbReference type="Pfam" id="PF13426">
    <property type="entry name" value="PAS_9"/>
    <property type="match status" value="1"/>
</dbReference>
<name>A0A6C2TVE6_PONDE</name>
<evidence type="ECO:0000256" key="2">
    <source>
        <dbReference type="SAM" id="Coils"/>
    </source>
</evidence>
<proteinExistence type="predicted"/>
<keyword evidence="3" id="KW-0472">Membrane</keyword>
<dbReference type="Proteomes" id="UP000366872">
    <property type="component" value="Unassembled WGS sequence"/>
</dbReference>
<dbReference type="NCBIfam" id="TIGR00229">
    <property type="entry name" value="sensory_box"/>
    <property type="match status" value="2"/>
</dbReference>
<evidence type="ECO:0000313" key="7">
    <source>
        <dbReference type="Proteomes" id="UP000366872"/>
    </source>
</evidence>
<dbReference type="GO" id="GO:0006355">
    <property type="term" value="P:regulation of DNA-templated transcription"/>
    <property type="evidence" value="ECO:0007669"/>
    <property type="project" value="InterPro"/>
</dbReference>
<dbReference type="InterPro" id="IPR013767">
    <property type="entry name" value="PAS_fold"/>
</dbReference>
<keyword evidence="1 2" id="KW-0175">Coiled coil</keyword>
<feature type="chain" id="PRO_5025451684" description="PAS domain-containing protein" evidence="4">
    <location>
        <begin position="27"/>
        <end position="1384"/>
    </location>
</feature>
<evidence type="ECO:0000256" key="4">
    <source>
        <dbReference type="SAM" id="SignalP"/>
    </source>
</evidence>
<dbReference type="PANTHER" id="PTHR23160:SF19">
    <property type="entry name" value="MYOSIN HEAVY CHAIN-RELATED PROTEIN"/>
    <property type="match status" value="1"/>
</dbReference>
<accession>A0A6C2TVE6</accession>
<dbReference type="Pfam" id="PF08448">
    <property type="entry name" value="PAS_4"/>
    <property type="match status" value="1"/>
</dbReference>
<feature type="signal peptide" evidence="4">
    <location>
        <begin position="1"/>
        <end position="26"/>
    </location>
</feature>
<dbReference type="Gene3D" id="3.30.565.10">
    <property type="entry name" value="Histidine kinase-like ATPase, C-terminal domain"/>
    <property type="match status" value="1"/>
</dbReference>
<dbReference type="Gene3D" id="3.30.450.20">
    <property type="entry name" value="PAS domain"/>
    <property type="match status" value="3"/>
</dbReference>
<dbReference type="InterPro" id="IPR000014">
    <property type="entry name" value="PAS"/>
</dbReference>
<organism evidence="6 7">
    <name type="scientific">Pontiella desulfatans</name>
    <dbReference type="NCBI Taxonomy" id="2750659"/>
    <lineage>
        <taxon>Bacteria</taxon>
        <taxon>Pseudomonadati</taxon>
        <taxon>Kiritimatiellota</taxon>
        <taxon>Kiritimatiellia</taxon>
        <taxon>Kiritimatiellales</taxon>
        <taxon>Pontiellaceae</taxon>
        <taxon>Pontiella</taxon>
    </lineage>
</organism>
<feature type="transmembrane region" description="Helical" evidence="3">
    <location>
        <begin position="42"/>
        <end position="60"/>
    </location>
</feature>
<dbReference type="CDD" id="cd00130">
    <property type="entry name" value="PAS"/>
    <property type="match status" value="2"/>
</dbReference>
<dbReference type="RefSeq" id="WP_168441868.1">
    <property type="nucleotide sequence ID" value="NZ_CAAHFG010000001.1"/>
</dbReference>
<dbReference type="InterPro" id="IPR013656">
    <property type="entry name" value="PAS_4"/>
</dbReference>
<dbReference type="SMART" id="SM00091">
    <property type="entry name" value="PAS"/>
    <property type="match status" value="3"/>
</dbReference>